<sequence length="201" mass="23058">MSNNVKFKVVILGTEGVGKTCLLNRIMNDKFTDRYQGTVAGVFRAKFFTSHGQTIQVGIWDTVGTERYRSMNQLFYRGAKAAIVCYDICEAKTWSDIKYWISQLRLHEEDCKIYLCGTKKDLVTEGFRQREVDFKVTSKHAEGIQAKITEVSSKTGDNVVELFQMIVDDYMEAHGKHEELVMEDSIMLSSKPTFRQYLCCS</sequence>
<dbReference type="GO" id="GO:0005525">
    <property type="term" value="F:GTP binding"/>
    <property type="evidence" value="ECO:0007669"/>
    <property type="project" value="InterPro"/>
</dbReference>
<comment type="similarity">
    <text evidence="1">Belongs to the small GTPase superfamily. Rab family.</text>
</comment>
<dbReference type="SMART" id="SM00176">
    <property type="entry name" value="RAN"/>
    <property type="match status" value="1"/>
</dbReference>
<dbReference type="PROSITE" id="PS51421">
    <property type="entry name" value="RAS"/>
    <property type="match status" value="1"/>
</dbReference>
<evidence type="ECO:0000313" key="3">
    <source>
        <dbReference type="EMBL" id="JAS48679.1"/>
    </source>
</evidence>
<protein>
    <recommendedName>
        <fullName evidence="4">Ras-related protein Rab-24</fullName>
    </recommendedName>
</protein>
<dbReference type="NCBIfam" id="TIGR00231">
    <property type="entry name" value="small_GTP"/>
    <property type="match status" value="1"/>
</dbReference>
<dbReference type="PRINTS" id="PR00449">
    <property type="entry name" value="RASTRNSFRMNG"/>
</dbReference>
<dbReference type="InterPro" id="IPR005225">
    <property type="entry name" value="Small_GTP-bd"/>
</dbReference>
<dbReference type="Gene3D" id="3.40.50.300">
    <property type="entry name" value="P-loop containing nucleotide triphosphate hydrolases"/>
    <property type="match status" value="1"/>
</dbReference>
<proteinExistence type="inferred from homology"/>
<dbReference type="Pfam" id="PF00071">
    <property type="entry name" value="Ras"/>
    <property type="match status" value="1"/>
</dbReference>
<dbReference type="SMART" id="SM00174">
    <property type="entry name" value="RHO"/>
    <property type="match status" value="1"/>
</dbReference>
<dbReference type="PANTHER" id="PTHR47978">
    <property type="match status" value="1"/>
</dbReference>
<dbReference type="InterPro" id="IPR001806">
    <property type="entry name" value="Small_GTPase"/>
</dbReference>
<organism evidence="3">
    <name type="scientific">Cuerna arida</name>
    <dbReference type="NCBI Taxonomy" id="1464854"/>
    <lineage>
        <taxon>Eukaryota</taxon>
        <taxon>Metazoa</taxon>
        <taxon>Ecdysozoa</taxon>
        <taxon>Arthropoda</taxon>
        <taxon>Hexapoda</taxon>
        <taxon>Insecta</taxon>
        <taxon>Pterygota</taxon>
        <taxon>Neoptera</taxon>
        <taxon>Paraneoptera</taxon>
        <taxon>Hemiptera</taxon>
        <taxon>Auchenorrhyncha</taxon>
        <taxon>Membracoidea</taxon>
        <taxon>Cicadellidae</taxon>
        <taxon>Cicadellinae</taxon>
        <taxon>Proconiini</taxon>
        <taxon>Cuerna</taxon>
    </lineage>
</organism>
<dbReference type="PROSITE" id="PS51419">
    <property type="entry name" value="RAB"/>
    <property type="match status" value="1"/>
</dbReference>
<dbReference type="AlphaFoldDB" id="A0A1B6FEP0"/>
<dbReference type="SMART" id="SM00175">
    <property type="entry name" value="RAB"/>
    <property type="match status" value="1"/>
</dbReference>
<dbReference type="SUPFAM" id="SSF52540">
    <property type="entry name" value="P-loop containing nucleoside triphosphate hydrolases"/>
    <property type="match status" value="1"/>
</dbReference>
<dbReference type="EMBL" id="GECZ01021090">
    <property type="protein sequence ID" value="JAS48679.1"/>
    <property type="molecule type" value="Transcribed_RNA"/>
</dbReference>
<keyword evidence="2" id="KW-0547">Nucleotide-binding</keyword>
<accession>A0A1B6FEP0</accession>
<dbReference type="GO" id="GO:0003924">
    <property type="term" value="F:GTPase activity"/>
    <property type="evidence" value="ECO:0007669"/>
    <property type="project" value="InterPro"/>
</dbReference>
<gene>
    <name evidence="3" type="ORF">g.9821</name>
</gene>
<dbReference type="InterPro" id="IPR027417">
    <property type="entry name" value="P-loop_NTPase"/>
</dbReference>
<reference evidence="3" key="1">
    <citation type="submission" date="2015-11" db="EMBL/GenBank/DDBJ databases">
        <title>De novo transcriptome assembly of four potential Pierce s Disease insect vectors from Arizona vineyards.</title>
        <authorList>
            <person name="Tassone E.E."/>
        </authorList>
    </citation>
    <scope>NUCLEOTIDE SEQUENCE</scope>
</reference>
<evidence type="ECO:0008006" key="4">
    <source>
        <dbReference type="Google" id="ProtNLM"/>
    </source>
</evidence>
<dbReference type="FunFam" id="3.40.50.300:FF:001204">
    <property type="entry name" value="Small GTP-binding protein, putative"/>
    <property type="match status" value="1"/>
</dbReference>
<evidence type="ECO:0000256" key="1">
    <source>
        <dbReference type="ARBA" id="ARBA00006270"/>
    </source>
</evidence>
<name>A0A1B6FEP0_9HEMI</name>
<evidence type="ECO:0000256" key="2">
    <source>
        <dbReference type="ARBA" id="ARBA00022741"/>
    </source>
</evidence>
<dbReference type="SMART" id="SM00173">
    <property type="entry name" value="RAS"/>
    <property type="match status" value="1"/>
</dbReference>